<dbReference type="PANTHER" id="PTHR13720">
    <property type="entry name" value="WD-40 REPEAT PROTEIN"/>
    <property type="match status" value="1"/>
</dbReference>
<accession>A0A9W9ZVM5</accession>
<dbReference type="SUPFAM" id="SSF50978">
    <property type="entry name" value="WD40 repeat-like"/>
    <property type="match status" value="1"/>
</dbReference>
<dbReference type="Pfam" id="PF00400">
    <property type="entry name" value="WD40"/>
    <property type="match status" value="2"/>
</dbReference>
<keyword evidence="8" id="KW-1185">Reference proteome</keyword>
<keyword evidence="4" id="KW-0966">Cell projection</keyword>
<organism evidence="7 8">
    <name type="scientific">Desmophyllum pertusum</name>
    <dbReference type="NCBI Taxonomy" id="174260"/>
    <lineage>
        <taxon>Eukaryota</taxon>
        <taxon>Metazoa</taxon>
        <taxon>Cnidaria</taxon>
        <taxon>Anthozoa</taxon>
        <taxon>Hexacorallia</taxon>
        <taxon>Scleractinia</taxon>
        <taxon>Caryophylliina</taxon>
        <taxon>Caryophylliidae</taxon>
        <taxon>Desmophyllum</taxon>
    </lineage>
</organism>
<evidence type="ECO:0000256" key="1">
    <source>
        <dbReference type="ARBA" id="ARBA00004138"/>
    </source>
</evidence>
<comment type="caution">
    <text evidence="7">The sequence shown here is derived from an EMBL/GenBank/DDBJ whole genome shotgun (WGS) entry which is preliminary data.</text>
</comment>
<evidence type="ECO:0000313" key="7">
    <source>
        <dbReference type="EMBL" id="KAJ7388310.1"/>
    </source>
</evidence>
<dbReference type="Proteomes" id="UP001163046">
    <property type="component" value="Unassembled WGS sequence"/>
</dbReference>
<feature type="compositionally biased region" description="Low complexity" evidence="6">
    <location>
        <begin position="8"/>
        <end position="21"/>
    </location>
</feature>
<dbReference type="Gene3D" id="2.130.10.10">
    <property type="entry name" value="YVTN repeat-like/Quinoprotein amine dehydrogenase"/>
    <property type="match status" value="1"/>
</dbReference>
<comment type="subcellular location">
    <subcellularLocation>
        <location evidence="1">Cell projection</location>
        <location evidence="1">Cilium</location>
    </subcellularLocation>
</comment>
<keyword evidence="3" id="KW-0677">Repeat</keyword>
<dbReference type="EMBL" id="MU825503">
    <property type="protein sequence ID" value="KAJ7388310.1"/>
    <property type="molecule type" value="Genomic_DNA"/>
</dbReference>
<dbReference type="AlphaFoldDB" id="A0A9W9ZVM5"/>
<evidence type="ECO:0000256" key="6">
    <source>
        <dbReference type="SAM" id="MobiDB-lite"/>
    </source>
</evidence>
<evidence type="ECO:0000256" key="2">
    <source>
        <dbReference type="ARBA" id="ARBA00022574"/>
    </source>
</evidence>
<dbReference type="InterPro" id="IPR036322">
    <property type="entry name" value="WD40_repeat_dom_sf"/>
</dbReference>
<evidence type="ECO:0000313" key="8">
    <source>
        <dbReference type="Proteomes" id="UP001163046"/>
    </source>
</evidence>
<dbReference type="InterPro" id="IPR050630">
    <property type="entry name" value="WD_repeat_EMAP"/>
</dbReference>
<keyword evidence="7" id="KW-0969">Cilium</keyword>
<keyword evidence="7" id="KW-0282">Flagellum</keyword>
<protein>
    <recommendedName>
        <fullName evidence="5">Cilia- and flagella-associated protein 251</fullName>
    </recommendedName>
</protein>
<feature type="region of interest" description="Disordered" evidence="6">
    <location>
        <begin position="1"/>
        <end position="32"/>
    </location>
</feature>
<gene>
    <name evidence="7" type="primary">WDR66_2</name>
    <name evidence="7" type="ORF">OS493_038601</name>
</gene>
<evidence type="ECO:0000256" key="4">
    <source>
        <dbReference type="ARBA" id="ARBA00023273"/>
    </source>
</evidence>
<dbReference type="PANTHER" id="PTHR13720:SF13">
    <property type="entry name" value="CILIA- AND FLAGELLA-ASSOCIATED PROTEIN 251"/>
    <property type="match status" value="1"/>
</dbReference>
<name>A0A9W9ZVM5_9CNID</name>
<reference evidence="7" key="1">
    <citation type="submission" date="2023-01" db="EMBL/GenBank/DDBJ databases">
        <title>Genome assembly of the deep-sea coral Lophelia pertusa.</title>
        <authorList>
            <person name="Herrera S."/>
            <person name="Cordes E."/>
        </authorList>
    </citation>
    <scope>NUCLEOTIDE SEQUENCE</scope>
    <source>
        <strain evidence="7">USNM1676648</strain>
        <tissue evidence="7">Polyp</tissue>
    </source>
</reference>
<dbReference type="OrthoDB" id="4899631at2759"/>
<dbReference type="InterPro" id="IPR001680">
    <property type="entry name" value="WD40_rpt"/>
</dbReference>
<evidence type="ECO:0000256" key="3">
    <source>
        <dbReference type="ARBA" id="ARBA00022737"/>
    </source>
</evidence>
<evidence type="ECO:0000256" key="5">
    <source>
        <dbReference type="ARBA" id="ARBA00040994"/>
    </source>
</evidence>
<dbReference type="GO" id="GO:0031514">
    <property type="term" value="C:motile cilium"/>
    <property type="evidence" value="ECO:0007669"/>
    <property type="project" value="TreeGrafter"/>
</dbReference>
<proteinExistence type="predicted"/>
<keyword evidence="2" id="KW-0853">WD repeat</keyword>
<dbReference type="InterPro" id="IPR015943">
    <property type="entry name" value="WD40/YVTN_repeat-like_dom_sf"/>
</dbReference>
<sequence>MEGDLEARSGAQSRVSSAASSHVHEEEVTDQVKASPTSLNMCWSYGVNKHVPVQNLSNGSRKAAFFVCAHVGVMFDWGANKQQLLQGHCNSIACTCISEDRRWIATADSGKDSMVSSGIHSQRKTATATVYWSVTTDSLLCNLLHCKSKLLWIPVQTIFEAHPNGCAAIAMSPDAKYIATISSTLPQTVSVWDWTTNGDAPMCSVVLDDNFGKQTYITFNPEDTNELVSNSESQVVFYQWADAICQQEISIVVLVIIASPFSSFILPGPSQPQVAANIVVWEHAGGDLKCNRKAFKIVKLQEKALTVLTTSDK</sequence>